<evidence type="ECO:0000313" key="3">
    <source>
        <dbReference type="EMBL" id="KKB47737.1"/>
    </source>
</evidence>
<feature type="domain" description="Glycosyl transferase family 1" evidence="1">
    <location>
        <begin position="225"/>
        <end position="375"/>
    </location>
</feature>
<dbReference type="PANTHER" id="PTHR45947:SF13">
    <property type="entry name" value="TRANSFERASE"/>
    <property type="match status" value="1"/>
</dbReference>
<organism evidence="3 4">
    <name type="scientific">Parabacteroides goldsteinii DSM 19448 = WAL 12034</name>
    <dbReference type="NCBI Taxonomy" id="927665"/>
    <lineage>
        <taxon>Bacteria</taxon>
        <taxon>Pseudomonadati</taxon>
        <taxon>Bacteroidota</taxon>
        <taxon>Bacteroidia</taxon>
        <taxon>Bacteroidales</taxon>
        <taxon>Tannerellaceae</taxon>
        <taxon>Parabacteroides</taxon>
    </lineage>
</organism>
<dbReference type="PATRIC" id="fig|927665.4.peg.4714"/>
<dbReference type="EMBL" id="AQHV01000025">
    <property type="protein sequence ID" value="KKB47737.1"/>
    <property type="molecule type" value="Genomic_DNA"/>
</dbReference>
<dbReference type="InterPro" id="IPR028098">
    <property type="entry name" value="Glyco_trans_4-like_N"/>
</dbReference>
<proteinExistence type="predicted"/>
<dbReference type="GO" id="GO:0016757">
    <property type="term" value="F:glycosyltransferase activity"/>
    <property type="evidence" value="ECO:0007669"/>
    <property type="project" value="InterPro"/>
</dbReference>
<evidence type="ECO:0000259" key="2">
    <source>
        <dbReference type="Pfam" id="PF13439"/>
    </source>
</evidence>
<dbReference type="InterPro" id="IPR050194">
    <property type="entry name" value="Glycosyltransferase_grp1"/>
</dbReference>
<name>A0A0F5IRH9_9BACT</name>
<dbReference type="Pfam" id="PF00534">
    <property type="entry name" value="Glycos_transf_1"/>
    <property type="match status" value="1"/>
</dbReference>
<accession>A0A0F5IRH9</accession>
<protein>
    <recommendedName>
        <fullName evidence="5">Glycosyltransferase subfamily 4-like N-terminal domain-containing protein</fullName>
    </recommendedName>
</protein>
<dbReference type="Gene3D" id="3.40.50.2000">
    <property type="entry name" value="Glycogen Phosphorylase B"/>
    <property type="match status" value="2"/>
</dbReference>
<dbReference type="AlphaFoldDB" id="A0A0F5IRH9"/>
<evidence type="ECO:0000313" key="4">
    <source>
        <dbReference type="Proteomes" id="UP000033047"/>
    </source>
</evidence>
<dbReference type="CDD" id="cd03801">
    <property type="entry name" value="GT4_PimA-like"/>
    <property type="match status" value="1"/>
</dbReference>
<sequence length="407" mass="46914">MKILQIDKYYYIKGGAETVFFNTIDLLEEKGHTVIPFCLKSTKNRQSIYEKYFVDYPELSESSTLTKIKKTPDFFFNKDSAKKLEQLILQEKPDIAHIHLLFNGISVSILPILRKHKIPIVMTVHDHRLICPAYAFTNGKQEICEICKDSKQYWRCITNRCSKGNLTHSILLSLDSYFREYFYPPLKLIDRFIFVSKFSQNKHFEANYHFAEKSTHLYNFTPIVQDNNITKENYILYFGRISEEKGISTLIKAMESFPHIHLKIAGTGPLLQKLSANKANNISFLGFKEGQELKDLISKATFVTVPSECYENNPLTIIESMTLGTPIIGSNIGGIPELIQNEITGYLFPPRSVDELTKVINHVTSLTPQKYQQMVDATLEYASLNFSKEAHYTRLMEIYKSCIENYS</sequence>
<dbReference type="InterPro" id="IPR001296">
    <property type="entry name" value="Glyco_trans_1"/>
</dbReference>
<evidence type="ECO:0008006" key="5">
    <source>
        <dbReference type="Google" id="ProtNLM"/>
    </source>
</evidence>
<comment type="caution">
    <text evidence="3">The sequence shown here is derived from an EMBL/GenBank/DDBJ whole genome shotgun (WGS) entry which is preliminary data.</text>
</comment>
<feature type="domain" description="Glycosyltransferase subfamily 4-like N-terminal" evidence="2">
    <location>
        <begin position="14"/>
        <end position="219"/>
    </location>
</feature>
<dbReference type="RefSeq" id="WP_046147533.1">
    <property type="nucleotide sequence ID" value="NZ_KQ033913.1"/>
</dbReference>
<dbReference type="SUPFAM" id="SSF53756">
    <property type="entry name" value="UDP-Glycosyltransferase/glycogen phosphorylase"/>
    <property type="match status" value="1"/>
</dbReference>
<evidence type="ECO:0000259" key="1">
    <source>
        <dbReference type="Pfam" id="PF00534"/>
    </source>
</evidence>
<gene>
    <name evidence="3" type="ORF">HMPREF1535_04594</name>
</gene>
<dbReference type="HOGENOM" id="CLU_009583_35_0_10"/>
<dbReference type="Proteomes" id="UP000033047">
    <property type="component" value="Unassembled WGS sequence"/>
</dbReference>
<dbReference type="STRING" id="927665.HMPREF1535_04594"/>
<dbReference type="PANTHER" id="PTHR45947">
    <property type="entry name" value="SULFOQUINOVOSYL TRANSFERASE SQD2"/>
    <property type="match status" value="1"/>
</dbReference>
<dbReference type="Pfam" id="PF13439">
    <property type="entry name" value="Glyco_transf_4"/>
    <property type="match status" value="1"/>
</dbReference>
<reference evidence="3 4" key="1">
    <citation type="submission" date="2013-04" db="EMBL/GenBank/DDBJ databases">
        <title>The Genome Sequence of Parabacteroides goldsteinii DSM 19448.</title>
        <authorList>
            <consortium name="The Broad Institute Genomics Platform"/>
            <person name="Earl A."/>
            <person name="Ward D."/>
            <person name="Feldgarden M."/>
            <person name="Gevers D."/>
            <person name="Martens E."/>
            <person name="Sakamoto M."/>
            <person name="Benno Y."/>
            <person name="Song Y."/>
            <person name="Liu C."/>
            <person name="Lee J."/>
            <person name="Bolanos M."/>
            <person name="Vaisanen M.L."/>
            <person name="Finegold S.M."/>
            <person name="Walker B."/>
            <person name="Young S."/>
            <person name="Zeng Q."/>
            <person name="Gargeya S."/>
            <person name="Fitzgerald M."/>
            <person name="Haas B."/>
            <person name="Abouelleil A."/>
            <person name="Allen A.W."/>
            <person name="Alvarado L."/>
            <person name="Arachchi H.M."/>
            <person name="Berlin A.M."/>
            <person name="Chapman S.B."/>
            <person name="Gainer-Dewar J."/>
            <person name="Goldberg J."/>
            <person name="Griggs A."/>
            <person name="Gujja S."/>
            <person name="Hansen M."/>
            <person name="Howarth C."/>
            <person name="Imamovic A."/>
            <person name="Ireland A."/>
            <person name="Larimer J."/>
            <person name="McCowan C."/>
            <person name="Murphy C."/>
            <person name="Pearson M."/>
            <person name="Poon T.W."/>
            <person name="Priest M."/>
            <person name="Roberts A."/>
            <person name="Saif S."/>
            <person name="Shea T."/>
            <person name="Sisk P."/>
            <person name="Sykes S."/>
            <person name="Wortman J."/>
            <person name="Nusbaum C."/>
            <person name="Birren B."/>
        </authorList>
    </citation>
    <scope>NUCLEOTIDE SEQUENCE [LARGE SCALE GENOMIC DNA]</scope>
    <source>
        <strain evidence="3 4">DSM 19448</strain>
    </source>
</reference>